<evidence type="ECO:0000313" key="3">
    <source>
        <dbReference type="Proteomes" id="UP000072874"/>
    </source>
</evidence>
<dbReference type="VEuPathDB" id="PlasmoDB:PYYM_0205100"/>
<dbReference type="VEuPathDB" id="PlasmoDB:Py17XNL_000202608"/>
<dbReference type="VEuPathDB" id="PlasmoDB:PY17X_0203600"/>
<dbReference type="OMA" id="CYYFKAY"/>
<proteinExistence type="predicted"/>
<reference evidence="2" key="3">
    <citation type="submission" date="2014-05" db="EMBL/GenBank/DDBJ databases">
        <authorList>
            <person name="Aslett M.A."/>
            <person name="De Silva N."/>
        </authorList>
    </citation>
    <scope>NUCLEOTIDE SEQUENCE</scope>
    <source>
        <strain evidence="2">17X</strain>
    </source>
</reference>
<organism evidence="1 4">
    <name type="scientific">Plasmodium yoelii</name>
    <dbReference type="NCBI Taxonomy" id="5861"/>
    <lineage>
        <taxon>Eukaryota</taxon>
        <taxon>Sar</taxon>
        <taxon>Alveolata</taxon>
        <taxon>Apicomplexa</taxon>
        <taxon>Aconoidasida</taxon>
        <taxon>Haemosporida</taxon>
        <taxon>Plasmodiidae</taxon>
        <taxon>Plasmodium</taxon>
        <taxon>Plasmodium (Vinckeia)</taxon>
    </lineage>
</organism>
<sequence>MYEQIKLLDVQELKLLLIEEYNEYIKLVKTVELYHQKMQLNWFKFHLFYEQTENNIQKYYSINKKNKNQVNNKTNNMNSHLFNPSHEAIPICKGKKKKKKKQSEGYSNYKSIEEDLKFIYKQGKNNECYYFKAYNNDKPRSLILHFLRDVPNSVELYINIKIKNLNKLKNGVLTKLNNFCKIQINKIYFLIILCEIKLNNSHLCQKTETHNKTIMHKNIKNIVILCKKIIHEVTKNMVPFFFLFNLFSTPDYFEYNFDYFNNLIQMLGV</sequence>
<reference evidence="2" key="4">
    <citation type="submission" date="2019-05" db="EMBL/GenBank/DDBJ databases">
        <authorList>
            <consortium name="Pathogen Informatics"/>
        </authorList>
    </citation>
    <scope>NUCLEOTIDE SEQUENCE</scope>
    <source>
        <strain evidence="2">17X</strain>
    </source>
</reference>
<dbReference type="AlphaFoldDB" id="A0A077Y043"/>
<evidence type="ECO:0000313" key="2">
    <source>
        <dbReference type="EMBL" id="VTZ71674.1"/>
    </source>
</evidence>
<evidence type="ECO:0000313" key="1">
    <source>
        <dbReference type="EMBL" id="CDU16050.1"/>
    </source>
</evidence>
<reference evidence="1" key="2">
    <citation type="submission" date="2014-05" db="EMBL/GenBank/DDBJ databases">
        <authorList>
            <person name="Aslett A.Martin."/>
            <person name="De Silva Nishadi"/>
        </authorList>
    </citation>
    <scope>NUCLEOTIDE SEQUENCE</scope>
    <source>
        <strain evidence="1">YM</strain>
    </source>
</reference>
<name>A0A077Y043_PLAYE</name>
<dbReference type="KEGG" id="pyo:PY17X_0203600"/>
<dbReference type="Proteomes" id="UP000072904">
    <property type="component" value="Chromosome 2"/>
</dbReference>
<accession>A0A077Y043</accession>
<dbReference type="EMBL" id="LM993656">
    <property type="protein sequence ID" value="VTZ71674.1"/>
    <property type="molecule type" value="Genomic_DNA"/>
</dbReference>
<protein>
    <submittedName>
        <fullName evidence="1">Uncharacterized protein</fullName>
    </submittedName>
</protein>
<gene>
    <name evidence="2" type="ORF">PY17X_0203600</name>
    <name evidence="1" type="ORF">PYYM_0205100</name>
</gene>
<dbReference type="Proteomes" id="UP000072874">
    <property type="component" value="Chromosome 2"/>
</dbReference>
<dbReference type="RefSeq" id="XP_022811333.1">
    <property type="nucleotide sequence ID" value="XM_022957923.1"/>
</dbReference>
<dbReference type="EMBL" id="LK934630">
    <property type="protein sequence ID" value="CDU16050.1"/>
    <property type="molecule type" value="Genomic_DNA"/>
</dbReference>
<dbReference type="OrthoDB" id="371183at2759"/>
<dbReference type="GeneID" id="3791413"/>
<reference evidence="3 4" key="1">
    <citation type="journal article" date="2014" name="BMC Biol.">
        <title>A comprehensive evaluation of rodent malaria parasite genomes and gene expression.</title>
        <authorList>
            <person name="Otto T.D."/>
            <person name="Bohme U."/>
            <person name="Jackson A.P."/>
            <person name="Hunt M."/>
            <person name="Franke-Fayard B."/>
            <person name="Hoeijmakers W.A."/>
            <person name="Religa A.A."/>
            <person name="Robertson L."/>
            <person name="Sanders M."/>
            <person name="Ogun S.A."/>
            <person name="Cunningham D."/>
            <person name="Erhart A."/>
            <person name="Billker O."/>
            <person name="Khan S.M."/>
            <person name="Stunnenberg H.G."/>
            <person name="Langhorne J."/>
            <person name="Holder A.A."/>
            <person name="Waters A.P."/>
            <person name="Newbold C.I."/>
            <person name="Pain A."/>
            <person name="Berriman M."/>
            <person name="Janse C.J."/>
        </authorList>
    </citation>
    <scope>NUCLEOTIDE SEQUENCE [LARGE SCALE GENOMIC DNA]</scope>
    <source>
        <strain evidence="2 3">17X</strain>
        <strain evidence="1 4">YM</strain>
    </source>
</reference>
<evidence type="ECO:0000313" key="4">
    <source>
        <dbReference type="Proteomes" id="UP000072904"/>
    </source>
</evidence>